<evidence type="ECO:0000313" key="1">
    <source>
        <dbReference type="EMBL" id="GBM57666.1"/>
    </source>
</evidence>
<reference evidence="1 2" key="1">
    <citation type="journal article" date="2019" name="Sci. Rep.">
        <title>Orb-weaving spider Araneus ventricosus genome elucidates the spidroin gene catalogue.</title>
        <authorList>
            <person name="Kono N."/>
            <person name="Nakamura H."/>
            <person name="Ohtoshi R."/>
            <person name="Moran D.A.P."/>
            <person name="Shinohara A."/>
            <person name="Yoshida Y."/>
            <person name="Fujiwara M."/>
            <person name="Mori M."/>
            <person name="Tomita M."/>
            <person name="Arakawa K."/>
        </authorList>
    </citation>
    <scope>NUCLEOTIDE SEQUENCE [LARGE SCALE GENOMIC DNA]</scope>
</reference>
<comment type="caution">
    <text evidence="1">The sequence shown here is derived from an EMBL/GenBank/DDBJ whole genome shotgun (WGS) entry which is preliminary data.</text>
</comment>
<name>A0A4Y2GY74_ARAVE</name>
<dbReference type="EMBL" id="BGPR01001602">
    <property type="protein sequence ID" value="GBM57666.1"/>
    <property type="molecule type" value="Genomic_DNA"/>
</dbReference>
<dbReference type="AlphaFoldDB" id="A0A4Y2GY74"/>
<dbReference type="Proteomes" id="UP000499080">
    <property type="component" value="Unassembled WGS sequence"/>
</dbReference>
<organism evidence="1 2">
    <name type="scientific">Araneus ventricosus</name>
    <name type="common">Orbweaver spider</name>
    <name type="synonym">Epeira ventricosa</name>
    <dbReference type="NCBI Taxonomy" id="182803"/>
    <lineage>
        <taxon>Eukaryota</taxon>
        <taxon>Metazoa</taxon>
        <taxon>Ecdysozoa</taxon>
        <taxon>Arthropoda</taxon>
        <taxon>Chelicerata</taxon>
        <taxon>Arachnida</taxon>
        <taxon>Araneae</taxon>
        <taxon>Araneomorphae</taxon>
        <taxon>Entelegynae</taxon>
        <taxon>Araneoidea</taxon>
        <taxon>Araneidae</taxon>
        <taxon>Araneus</taxon>
    </lineage>
</organism>
<accession>A0A4Y2GY74</accession>
<protein>
    <submittedName>
        <fullName evidence="1">Uncharacterized protein</fullName>
    </submittedName>
</protein>
<keyword evidence="2" id="KW-1185">Reference proteome</keyword>
<gene>
    <name evidence="1" type="ORF">AVEN_26615_1</name>
</gene>
<evidence type="ECO:0000313" key="2">
    <source>
        <dbReference type="Proteomes" id="UP000499080"/>
    </source>
</evidence>
<proteinExistence type="predicted"/>
<sequence>MPENISRPEALESCGVPMQLPTFLFNNPGLEHTKIQTETSMNSRSRKDVARKIGRALSLRDSRRNAPGELPCKGENSRVWPTPRFIILSITLLRLTFKQWVQENARVPWTKWYIVRNCKAV</sequence>